<comment type="caution">
    <text evidence="2">The sequence shown here is derived from an EMBL/GenBank/DDBJ whole genome shotgun (WGS) entry which is preliminary data.</text>
</comment>
<dbReference type="Proteomes" id="UP001283109">
    <property type="component" value="Unassembled WGS sequence"/>
</dbReference>
<evidence type="ECO:0000256" key="1">
    <source>
        <dbReference type="SAM" id="MobiDB-lite"/>
    </source>
</evidence>
<proteinExistence type="predicted"/>
<evidence type="ECO:0000313" key="3">
    <source>
        <dbReference type="Proteomes" id="UP001283109"/>
    </source>
</evidence>
<organism evidence="2 3">
    <name type="scientific">Microbacterium arthrosphaerae</name>
    <dbReference type="NCBI Taxonomy" id="792652"/>
    <lineage>
        <taxon>Bacteria</taxon>
        <taxon>Bacillati</taxon>
        <taxon>Actinomycetota</taxon>
        <taxon>Actinomycetes</taxon>
        <taxon>Micrococcales</taxon>
        <taxon>Microbacteriaceae</taxon>
        <taxon>Microbacterium</taxon>
    </lineage>
</organism>
<accession>A0ABU4GZU5</accession>
<dbReference type="EMBL" id="JAWQEV010000002">
    <property type="protein sequence ID" value="MDW4572603.1"/>
    <property type="molecule type" value="Genomic_DNA"/>
</dbReference>
<reference evidence="2 3" key="1">
    <citation type="submission" date="2023-11" db="EMBL/GenBank/DDBJ databases">
        <title>Draft genome sequence of Microbacterium arthrosphaerae JCM 30492.</title>
        <authorList>
            <person name="Zhang G."/>
            <person name="Ding Y."/>
        </authorList>
    </citation>
    <scope>NUCLEOTIDE SEQUENCE [LARGE SCALE GENOMIC DNA]</scope>
    <source>
        <strain evidence="2 3">JCM 30492</strain>
    </source>
</reference>
<feature type="compositionally biased region" description="Low complexity" evidence="1">
    <location>
        <begin position="26"/>
        <end position="45"/>
    </location>
</feature>
<gene>
    <name evidence="2" type="ORF">R8Z58_07410</name>
</gene>
<feature type="region of interest" description="Disordered" evidence="1">
    <location>
        <begin position="1"/>
        <end position="45"/>
    </location>
</feature>
<sequence>MTMLVMTGCAGASTATSDEEAPATVETPTVEESAPAEPAEPAPVASACEEDWLRQLSMDGTFEVTARGDLEGATSLPAVAEGGEVQFPTPAICVVDVDLLDVGISRSYIFAGGLPFDLADSFTAAGWDGSFGYAGGYADGAFSPTVEIDLSYAQLSDSFHAAGEGTGLMPRDHYRMNLTPTLVEQLGG</sequence>
<name>A0ABU4GZU5_9MICO</name>
<evidence type="ECO:0000313" key="2">
    <source>
        <dbReference type="EMBL" id="MDW4572603.1"/>
    </source>
</evidence>
<dbReference type="RefSeq" id="WP_318353128.1">
    <property type="nucleotide sequence ID" value="NZ_JAWQEV010000002.1"/>
</dbReference>
<keyword evidence="3" id="KW-1185">Reference proteome</keyword>
<protein>
    <submittedName>
        <fullName evidence="2">Uncharacterized protein</fullName>
    </submittedName>
</protein>